<protein>
    <submittedName>
        <fullName evidence="5">Imidazolonepropionase</fullName>
    </submittedName>
</protein>
<evidence type="ECO:0000313" key="6">
    <source>
        <dbReference type="Proteomes" id="UP000198510"/>
    </source>
</evidence>
<dbReference type="Gene3D" id="3.40.50.10910">
    <property type="entry name" value="Amidohydrolase"/>
    <property type="match status" value="1"/>
</dbReference>
<dbReference type="GO" id="GO:0016810">
    <property type="term" value="F:hydrolase activity, acting on carbon-nitrogen (but not peptide) bonds"/>
    <property type="evidence" value="ECO:0007669"/>
    <property type="project" value="InterPro"/>
</dbReference>
<gene>
    <name evidence="5" type="ORF">SAMN05421823_101661</name>
</gene>
<keyword evidence="3" id="KW-0732">Signal</keyword>
<feature type="signal peptide" evidence="3">
    <location>
        <begin position="1"/>
        <end position="25"/>
    </location>
</feature>
<dbReference type="InterPro" id="IPR011042">
    <property type="entry name" value="6-blade_b-propeller_TolB-like"/>
</dbReference>
<sequence>MNPFHFSRPPYYFFFLWMASFATLAQPRPDSVTVTLTEGTNMAMALSPDKSTLALDVQGTIWSVPVAGGKAVPLTDPYNDARQPTWSPDGTWVAFQSYRDGNFHLWAVKKDGSGLKQLTYGIYDEREPHWSPDGTQLVFSSDRVSDNSKGNYNIWTLDVASGALTQVTHDPADEYFPSWSPDGKQIIFAAEREQPGIYTVVPGQEATLLIPKAGELSGASWSPDGTTLTYNASTGSTTQLIRYDPATKTETVLSTTGEDVFPFKAAWLTGNELIYTADGQLKRKRIDTKRKPKAIPFQADVTLDRTAYERKKYDFDDTTPRPAKGIMGPVVSPDGTKVVFTALGNLWQLTLGNPTPEKLTDDVYVELDPAWSPDGKFLTYVSDRSGNMDLWVRDLSTGTDKCVADLPGYAMFPSWSPDGTQIAFYENDARNVWGKGALHVVAATGGEPKKLHEELFVPSKPTWSADGKTIALSALEHYSGRYREGVSKVLLVSPEGKPDRWMSPLTNRTLGTRGKNGPVWSPDGRKMAYIQDGLLWTVQVDPQGNPVGPPRRLTNELSDVPTWTGDSQTIVFLAIDQLKRVDLLTGTVEEIPMNLSWSPEKPSGTVVIHAGRLFDGKNEHYRENVDVVLEGNRIRDILPHQDGRNGTLVDASDKVVMPGLFEMHSHQYTGVGEILGRTWLSYGITSVREPGADPYDALQRKEAWSSGAQPGPREFFTGNLTDGERVYYGLANSISTGGQVELELERAARLDYDMIKTYVRISDLMQERITHFAHEHGIPVSSHEIYPSTHYGVDMVEHIGATSRRGYSPKLTELNHSYQDVIQIIAQSGINITPTVALTGGFYTEYTRDTTIQTNRQFLALYPAAYVAGMQQSAAMISKIRPGYLENYKAVGPTIRTLLDNGARITPGTDSPFIPYGTSLHVEIHNFVEDGKFTPFEALRSATLWSAEAIGVGKDLGSLEPGKLADLVIVSGDPLQRIEDTWNVETVFKNGIRYDIDALLTKP</sequence>
<dbReference type="Gene3D" id="3.30.110.90">
    <property type="entry name" value="Amidohydrolase"/>
    <property type="match status" value="1"/>
</dbReference>
<dbReference type="SUPFAM" id="SSF82171">
    <property type="entry name" value="DPP6 N-terminal domain-like"/>
    <property type="match status" value="1"/>
</dbReference>
<evidence type="ECO:0000256" key="3">
    <source>
        <dbReference type="SAM" id="SignalP"/>
    </source>
</evidence>
<feature type="chain" id="PRO_5011661179" evidence="3">
    <location>
        <begin position="26"/>
        <end position="1003"/>
    </location>
</feature>
<dbReference type="EMBL" id="FNFO01000001">
    <property type="protein sequence ID" value="SDK01663.1"/>
    <property type="molecule type" value="Genomic_DNA"/>
</dbReference>
<feature type="region of interest" description="Disordered" evidence="2">
    <location>
        <begin position="502"/>
        <end position="522"/>
    </location>
</feature>
<evidence type="ECO:0000256" key="1">
    <source>
        <dbReference type="ARBA" id="ARBA00009820"/>
    </source>
</evidence>
<dbReference type="RefSeq" id="WP_245705956.1">
    <property type="nucleotide sequence ID" value="NZ_FNFO01000001.1"/>
</dbReference>
<dbReference type="InterPro" id="IPR006680">
    <property type="entry name" value="Amidohydro-rel"/>
</dbReference>
<dbReference type="SUPFAM" id="SSF51556">
    <property type="entry name" value="Metallo-dependent hydrolases"/>
    <property type="match status" value="1"/>
</dbReference>
<reference evidence="5 6" key="1">
    <citation type="submission" date="2016-10" db="EMBL/GenBank/DDBJ databases">
        <authorList>
            <person name="de Groot N.N."/>
        </authorList>
    </citation>
    <scope>NUCLEOTIDE SEQUENCE [LARGE SCALE GENOMIC DNA]</scope>
    <source>
        <strain evidence="5 6">DSM 25186</strain>
    </source>
</reference>
<evidence type="ECO:0000259" key="4">
    <source>
        <dbReference type="Pfam" id="PF01979"/>
    </source>
</evidence>
<evidence type="ECO:0000313" key="5">
    <source>
        <dbReference type="EMBL" id="SDK01663.1"/>
    </source>
</evidence>
<evidence type="ECO:0000256" key="2">
    <source>
        <dbReference type="SAM" id="MobiDB-lite"/>
    </source>
</evidence>
<dbReference type="AlphaFoldDB" id="A0A1G8YG30"/>
<comment type="similarity">
    <text evidence="1">Belongs to the TolB family.</text>
</comment>
<organism evidence="5 6">
    <name type="scientific">Catalinimonas alkaloidigena</name>
    <dbReference type="NCBI Taxonomy" id="1075417"/>
    <lineage>
        <taxon>Bacteria</taxon>
        <taxon>Pseudomonadati</taxon>
        <taxon>Bacteroidota</taxon>
        <taxon>Cytophagia</taxon>
        <taxon>Cytophagales</taxon>
        <taxon>Catalimonadaceae</taxon>
        <taxon>Catalinimonas</taxon>
    </lineage>
</organism>
<dbReference type="Pfam" id="PF07676">
    <property type="entry name" value="PD40"/>
    <property type="match status" value="4"/>
</dbReference>
<dbReference type="Gene3D" id="2.30.40.10">
    <property type="entry name" value="Urease, subunit C, domain 1"/>
    <property type="match status" value="1"/>
</dbReference>
<accession>A0A1G8YG30</accession>
<dbReference type="SUPFAM" id="SSF51338">
    <property type="entry name" value="Composite domain of metallo-dependent hydrolases"/>
    <property type="match status" value="1"/>
</dbReference>
<dbReference type="Pfam" id="PF26549">
    <property type="entry name" value="Tricorn_N"/>
    <property type="match status" value="1"/>
</dbReference>
<name>A0A1G8YG30_9BACT</name>
<dbReference type="STRING" id="1075417.SAMN05421823_101661"/>
<dbReference type="PANTHER" id="PTHR36842:SF1">
    <property type="entry name" value="PROTEIN TOLB"/>
    <property type="match status" value="1"/>
</dbReference>
<feature type="domain" description="Amidohydrolase-related" evidence="4">
    <location>
        <begin position="656"/>
        <end position="991"/>
    </location>
</feature>
<dbReference type="PANTHER" id="PTHR36842">
    <property type="entry name" value="PROTEIN TOLB HOMOLOG"/>
    <property type="match status" value="1"/>
</dbReference>
<keyword evidence="6" id="KW-1185">Reference proteome</keyword>
<dbReference type="Pfam" id="PF01979">
    <property type="entry name" value="Amidohydro_1"/>
    <property type="match status" value="1"/>
</dbReference>
<dbReference type="InterPro" id="IPR011059">
    <property type="entry name" value="Metal-dep_hydrolase_composite"/>
</dbReference>
<dbReference type="SUPFAM" id="SSF69304">
    <property type="entry name" value="Tricorn protease N-terminal domain"/>
    <property type="match status" value="2"/>
</dbReference>
<proteinExistence type="inferred from homology"/>
<dbReference type="Proteomes" id="UP000198510">
    <property type="component" value="Unassembled WGS sequence"/>
</dbReference>
<dbReference type="InterPro" id="IPR032466">
    <property type="entry name" value="Metal_Hydrolase"/>
</dbReference>
<dbReference type="InterPro" id="IPR011659">
    <property type="entry name" value="WD40"/>
</dbReference>
<dbReference type="Gene3D" id="1.20.58.520">
    <property type="entry name" value="Amidohydrolase"/>
    <property type="match status" value="1"/>
</dbReference>
<dbReference type="Gene3D" id="2.120.10.30">
    <property type="entry name" value="TolB, C-terminal domain"/>
    <property type="match status" value="4"/>
</dbReference>